<name>A0A1H3L1M6_9PSEU</name>
<keyword evidence="3" id="KW-0732">Signal</keyword>
<dbReference type="AlphaFoldDB" id="A0A1H3L1M6"/>
<dbReference type="STRING" id="589385.SAMN05421504_1068"/>
<feature type="transmembrane region" description="Helical" evidence="2">
    <location>
        <begin position="266"/>
        <end position="288"/>
    </location>
</feature>
<keyword evidence="2" id="KW-0472">Membrane</keyword>
<dbReference type="OrthoDB" id="186919at2"/>
<feature type="signal peptide" evidence="3">
    <location>
        <begin position="1"/>
        <end position="19"/>
    </location>
</feature>
<accession>A0A1H3L1M6</accession>
<sequence length="306" mass="31583">MKFSARRWLVLVAAGLAVAGCGSNDSGTSSTSFSGEAAQAPAQPQQGSGSAKDSAGSSQGKPGQQGKGAGVPVGQAGVQDRKLVKTAKLSLAANDVPAIVDSVRQVAVGAGGYTGQERSDKNSATVSLAVPSDKLDVTLSDLSKLGEVTSREQNTQDVTEQVVDVESRIATQKASVERVRALLAKANSVGEITSVEAELTTREAELESMQRRQQALAGSVAMSTISVSVAQKGTPPAKPEERSGFFGGLANGWDAFLTFGGGVLTVLGALGPFLLFIGVPALALVWWLRKRRPARVPVTPEPMPAE</sequence>
<dbReference type="RefSeq" id="WP_091293304.1">
    <property type="nucleotide sequence ID" value="NZ_FNON01000006.1"/>
</dbReference>
<evidence type="ECO:0000313" key="6">
    <source>
        <dbReference type="Proteomes" id="UP000199515"/>
    </source>
</evidence>
<dbReference type="PROSITE" id="PS51257">
    <property type="entry name" value="PROKAR_LIPOPROTEIN"/>
    <property type="match status" value="1"/>
</dbReference>
<gene>
    <name evidence="5" type="ORF">SAMN05421504_1068</name>
</gene>
<feature type="compositionally biased region" description="Low complexity" evidence="1">
    <location>
        <begin position="25"/>
        <end position="62"/>
    </location>
</feature>
<reference evidence="5 6" key="1">
    <citation type="submission" date="2016-10" db="EMBL/GenBank/DDBJ databases">
        <authorList>
            <person name="de Groot N.N."/>
        </authorList>
    </citation>
    <scope>NUCLEOTIDE SEQUENCE [LARGE SCALE GENOMIC DNA]</scope>
    <source>
        <strain evidence="5 6">CPCC 202699</strain>
    </source>
</reference>
<dbReference type="EMBL" id="FNON01000006">
    <property type="protein sequence ID" value="SDY57795.1"/>
    <property type="molecule type" value="Genomic_DNA"/>
</dbReference>
<feature type="chain" id="PRO_5039376092" description="DUF4349 domain-containing protein" evidence="3">
    <location>
        <begin position="20"/>
        <end position="306"/>
    </location>
</feature>
<dbReference type="Proteomes" id="UP000199515">
    <property type="component" value="Unassembled WGS sequence"/>
</dbReference>
<proteinExistence type="predicted"/>
<feature type="region of interest" description="Disordered" evidence="1">
    <location>
        <begin position="25"/>
        <end position="75"/>
    </location>
</feature>
<keyword evidence="2" id="KW-1133">Transmembrane helix</keyword>
<organism evidence="5 6">
    <name type="scientific">Amycolatopsis xylanica</name>
    <dbReference type="NCBI Taxonomy" id="589385"/>
    <lineage>
        <taxon>Bacteria</taxon>
        <taxon>Bacillati</taxon>
        <taxon>Actinomycetota</taxon>
        <taxon>Actinomycetes</taxon>
        <taxon>Pseudonocardiales</taxon>
        <taxon>Pseudonocardiaceae</taxon>
        <taxon>Amycolatopsis</taxon>
    </lineage>
</organism>
<evidence type="ECO:0000256" key="3">
    <source>
        <dbReference type="SAM" id="SignalP"/>
    </source>
</evidence>
<evidence type="ECO:0000313" key="5">
    <source>
        <dbReference type="EMBL" id="SDY57795.1"/>
    </source>
</evidence>
<feature type="domain" description="DUF4349" evidence="4">
    <location>
        <begin position="81"/>
        <end position="285"/>
    </location>
</feature>
<evidence type="ECO:0000256" key="2">
    <source>
        <dbReference type="SAM" id="Phobius"/>
    </source>
</evidence>
<protein>
    <recommendedName>
        <fullName evidence="4">DUF4349 domain-containing protein</fullName>
    </recommendedName>
</protein>
<dbReference type="InterPro" id="IPR025645">
    <property type="entry name" value="DUF4349"/>
</dbReference>
<keyword evidence="2" id="KW-0812">Transmembrane</keyword>
<keyword evidence="6" id="KW-1185">Reference proteome</keyword>
<evidence type="ECO:0000259" key="4">
    <source>
        <dbReference type="Pfam" id="PF14257"/>
    </source>
</evidence>
<evidence type="ECO:0000256" key="1">
    <source>
        <dbReference type="SAM" id="MobiDB-lite"/>
    </source>
</evidence>
<dbReference type="Pfam" id="PF14257">
    <property type="entry name" value="DUF4349"/>
    <property type="match status" value="1"/>
</dbReference>